<feature type="active site" evidence="3">
    <location>
        <position position="46"/>
    </location>
</feature>
<dbReference type="PANTHER" id="PTHR13774:SF39">
    <property type="entry name" value="BIOSYNTHESIS PROTEIN, PUTATIVE-RELATED"/>
    <property type="match status" value="1"/>
</dbReference>
<evidence type="ECO:0000313" key="4">
    <source>
        <dbReference type="EMBL" id="SQD80663.1"/>
    </source>
</evidence>
<dbReference type="EMBL" id="LS483250">
    <property type="protein sequence ID" value="SQD80663.1"/>
    <property type="molecule type" value="Genomic_DNA"/>
</dbReference>
<dbReference type="SUPFAM" id="SSF54506">
    <property type="entry name" value="Diaminopimelate epimerase-like"/>
    <property type="match status" value="1"/>
</dbReference>
<dbReference type="OrthoDB" id="9788221at2"/>
<dbReference type="KEGG" id="mya:MORIYA_4211"/>
<protein>
    <submittedName>
        <fullName evidence="4">PhzF family phenazine biosynthesis protein</fullName>
    </submittedName>
</protein>
<dbReference type="PANTHER" id="PTHR13774">
    <property type="entry name" value="PHENAZINE BIOSYNTHESIS PROTEIN"/>
    <property type="match status" value="1"/>
</dbReference>
<dbReference type="Pfam" id="PF02567">
    <property type="entry name" value="PhzC-PhzF"/>
    <property type="match status" value="1"/>
</dbReference>
<accession>A0A330LVG1</accession>
<evidence type="ECO:0000256" key="3">
    <source>
        <dbReference type="PIRSR" id="PIRSR016184-1"/>
    </source>
</evidence>
<dbReference type="PIRSF" id="PIRSF016184">
    <property type="entry name" value="PhzC_PhzF"/>
    <property type="match status" value="1"/>
</dbReference>
<gene>
    <name evidence="4" type="ORF">MORIYA_4211</name>
</gene>
<proteinExistence type="inferred from homology"/>
<keyword evidence="5" id="KW-1185">Reference proteome</keyword>
<dbReference type="Gene3D" id="3.10.310.10">
    <property type="entry name" value="Diaminopimelate Epimerase, Chain A, domain 1"/>
    <property type="match status" value="2"/>
</dbReference>
<dbReference type="Proteomes" id="UP000250163">
    <property type="component" value="Chromosome MORIYA"/>
</dbReference>
<dbReference type="GO" id="GO:0016853">
    <property type="term" value="F:isomerase activity"/>
    <property type="evidence" value="ECO:0007669"/>
    <property type="project" value="UniProtKB-KW"/>
</dbReference>
<dbReference type="InterPro" id="IPR003719">
    <property type="entry name" value="Phenazine_PhzF-like"/>
</dbReference>
<evidence type="ECO:0000256" key="2">
    <source>
        <dbReference type="ARBA" id="ARBA00023235"/>
    </source>
</evidence>
<name>A0A330LVG1_9GAMM</name>
<organism evidence="4 5">
    <name type="scientific">Moritella yayanosii</name>
    <dbReference type="NCBI Taxonomy" id="69539"/>
    <lineage>
        <taxon>Bacteria</taxon>
        <taxon>Pseudomonadati</taxon>
        <taxon>Pseudomonadota</taxon>
        <taxon>Gammaproteobacteria</taxon>
        <taxon>Alteromonadales</taxon>
        <taxon>Moritellaceae</taxon>
        <taxon>Moritella</taxon>
    </lineage>
</organism>
<comment type="similarity">
    <text evidence="1">Belongs to the PhzF family.</text>
</comment>
<sequence>MDIEVLLVNAFTANGKGGNPAGVVLNADKLSDAQKLEIAQAVGYSETAFVSNDDEVDFEVSFFTTTNEVDFCGHATLATFSIMYQMNLLTAGDYVQRTKAGILPVVIDSDGQVTMDLQLPEKLGGFSYQDIAPVIGIDSAILARTNLPIEVVSTGLTDLIIPVPTGQLDLINPTDLAITDFCKKHDIVGFHVFELCAPGSQFTASCRNFAPLFGIPEESATGSASGALACYLAEHLPLDNEYIFEQGRAMNCASVITVSVGFQDAKIASVKVGGVANKIGTMNVAV</sequence>
<keyword evidence="2" id="KW-0413">Isomerase</keyword>
<dbReference type="RefSeq" id="WP_112718146.1">
    <property type="nucleotide sequence ID" value="NZ_LS483250.1"/>
</dbReference>
<dbReference type="AlphaFoldDB" id="A0A330LVG1"/>
<dbReference type="GO" id="GO:0005737">
    <property type="term" value="C:cytoplasm"/>
    <property type="evidence" value="ECO:0007669"/>
    <property type="project" value="TreeGrafter"/>
</dbReference>
<evidence type="ECO:0000256" key="1">
    <source>
        <dbReference type="ARBA" id="ARBA00008270"/>
    </source>
</evidence>
<reference evidence="5" key="1">
    <citation type="submission" date="2018-05" db="EMBL/GenBank/DDBJ databases">
        <authorList>
            <person name="Cea G.-C."/>
            <person name="William W."/>
        </authorList>
    </citation>
    <scope>NUCLEOTIDE SEQUENCE [LARGE SCALE GENOMIC DNA]</scope>
    <source>
        <strain evidence="5">DB21MT 5</strain>
    </source>
</reference>
<dbReference type="NCBIfam" id="TIGR00654">
    <property type="entry name" value="PhzF_family"/>
    <property type="match status" value="1"/>
</dbReference>
<evidence type="ECO:0000313" key="5">
    <source>
        <dbReference type="Proteomes" id="UP000250163"/>
    </source>
</evidence>